<accession>A0A1M7Y8B5</accession>
<evidence type="ECO:0000313" key="1">
    <source>
        <dbReference type="EMBL" id="SHO48768.1"/>
    </source>
</evidence>
<dbReference type="STRING" id="1121416.SAMN02745220_02455"/>
<dbReference type="AlphaFoldDB" id="A0A1M7Y8B5"/>
<protein>
    <submittedName>
        <fullName evidence="1">Glycine cleavage system regulatory protein</fullName>
    </submittedName>
</protein>
<name>A0A1M7Y8B5_9BACT</name>
<evidence type="ECO:0000313" key="2">
    <source>
        <dbReference type="Proteomes" id="UP000184603"/>
    </source>
</evidence>
<sequence length="169" mass="18453">MRNSLVVTVSGADTPAAKESLLNAIRLMGGELLVHRGIRLGGQMSLIIKFQLAGKDPLAIEASLAENFPEKTFRCTEVENDTVETSLSKIIQLDVKCRNRTDPEGDLQTILQDLDCETKDLECTRYPVIGLGETVFSARCTVEVPSHCSSQAVANEVEMMMEGARVLVV</sequence>
<proteinExistence type="predicted"/>
<dbReference type="RefSeq" id="WP_143170709.1">
    <property type="nucleotide sequence ID" value="NZ_FRFE01000011.1"/>
</dbReference>
<dbReference type="Proteomes" id="UP000184603">
    <property type="component" value="Unassembled WGS sequence"/>
</dbReference>
<dbReference type="OrthoDB" id="5814370at2"/>
<keyword evidence="2" id="KW-1185">Reference proteome</keyword>
<organism evidence="1 2">
    <name type="scientific">Desulfopila aestuarii DSM 18488</name>
    <dbReference type="NCBI Taxonomy" id="1121416"/>
    <lineage>
        <taxon>Bacteria</taxon>
        <taxon>Pseudomonadati</taxon>
        <taxon>Thermodesulfobacteriota</taxon>
        <taxon>Desulfobulbia</taxon>
        <taxon>Desulfobulbales</taxon>
        <taxon>Desulfocapsaceae</taxon>
        <taxon>Desulfopila</taxon>
    </lineage>
</organism>
<reference evidence="1 2" key="1">
    <citation type="submission" date="2016-12" db="EMBL/GenBank/DDBJ databases">
        <authorList>
            <person name="Song W.-J."/>
            <person name="Kurnit D.M."/>
        </authorList>
    </citation>
    <scope>NUCLEOTIDE SEQUENCE [LARGE SCALE GENOMIC DNA]</scope>
    <source>
        <strain evidence="1 2">DSM 18488</strain>
    </source>
</reference>
<gene>
    <name evidence="1" type="ORF">SAMN02745220_02455</name>
</gene>
<dbReference type="EMBL" id="FRFE01000011">
    <property type="protein sequence ID" value="SHO48768.1"/>
    <property type="molecule type" value="Genomic_DNA"/>
</dbReference>